<dbReference type="AlphaFoldDB" id="A0A6A5TCB9"/>
<keyword evidence="3" id="KW-1185">Reference proteome</keyword>
<protein>
    <submittedName>
        <fullName evidence="2">HET-domain-containing protein</fullName>
    </submittedName>
</protein>
<dbReference type="Proteomes" id="UP000800038">
    <property type="component" value="Unassembled WGS sequence"/>
</dbReference>
<proteinExistence type="predicted"/>
<reference evidence="2" key="1">
    <citation type="journal article" date="2020" name="Stud. Mycol.">
        <title>101 Dothideomycetes genomes: a test case for predicting lifestyles and emergence of pathogens.</title>
        <authorList>
            <person name="Haridas S."/>
            <person name="Albert R."/>
            <person name="Binder M."/>
            <person name="Bloem J."/>
            <person name="Labutti K."/>
            <person name="Salamov A."/>
            <person name="Andreopoulos B."/>
            <person name="Baker S."/>
            <person name="Barry K."/>
            <person name="Bills G."/>
            <person name="Bluhm B."/>
            <person name="Cannon C."/>
            <person name="Castanera R."/>
            <person name="Culley D."/>
            <person name="Daum C."/>
            <person name="Ezra D."/>
            <person name="Gonzalez J."/>
            <person name="Henrissat B."/>
            <person name="Kuo A."/>
            <person name="Liang C."/>
            <person name="Lipzen A."/>
            <person name="Lutzoni F."/>
            <person name="Magnuson J."/>
            <person name="Mondo S."/>
            <person name="Nolan M."/>
            <person name="Ohm R."/>
            <person name="Pangilinan J."/>
            <person name="Park H.-J."/>
            <person name="Ramirez L."/>
            <person name="Alfaro M."/>
            <person name="Sun H."/>
            <person name="Tritt A."/>
            <person name="Yoshinaga Y."/>
            <person name="Zwiers L.-H."/>
            <person name="Turgeon B."/>
            <person name="Goodwin S."/>
            <person name="Spatafora J."/>
            <person name="Crous P."/>
            <person name="Grigoriev I."/>
        </authorList>
    </citation>
    <scope>NUCLEOTIDE SEQUENCE</scope>
    <source>
        <strain evidence="2">CBS 161.51</strain>
    </source>
</reference>
<name>A0A6A5TCB9_9PLEO</name>
<evidence type="ECO:0000313" key="3">
    <source>
        <dbReference type="Proteomes" id="UP000800038"/>
    </source>
</evidence>
<feature type="non-terminal residue" evidence="2">
    <location>
        <position position="1"/>
    </location>
</feature>
<sequence>KSWLSACEECHSRCGQSSQYTPSRLLDIMLDDPETVKLVELHPGPGAAPRYACLSHCWGQTRSKHITRVSTLANNLHGIPVSELPKTFQEAIDIARALEIRYLWID</sequence>
<dbReference type="PANTHER" id="PTHR33112">
    <property type="entry name" value="DOMAIN PROTEIN, PUTATIVE-RELATED"/>
    <property type="match status" value="1"/>
</dbReference>
<organism evidence="2 3">
    <name type="scientific">Clathrospora elynae</name>
    <dbReference type="NCBI Taxonomy" id="706981"/>
    <lineage>
        <taxon>Eukaryota</taxon>
        <taxon>Fungi</taxon>
        <taxon>Dikarya</taxon>
        <taxon>Ascomycota</taxon>
        <taxon>Pezizomycotina</taxon>
        <taxon>Dothideomycetes</taxon>
        <taxon>Pleosporomycetidae</taxon>
        <taxon>Pleosporales</taxon>
        <taxon>Diademaceae</taxon>
        <taxon>Clathrospora</taxon>
    </lineage>
</organism>
<gene>
    <name evidence="2" type="ORF">EJ02DRAFT_324640</name>
</gene>
<dbReference type="InterPro" id="IPR010730">
    <property type="entry name" value="HET"/>
</dbReference>
<accession>A0A6A5TCB9</accession>
<feature type="non-terminal residue" evidence="2">
    <location>
        <position position="106"/>
    </location>
</feature>
<evidence type="ECO:0000313" key="2">
    <source>
        <dbReference type="EMBL" id="KAF1946557.1"/>
    </source>
</evidence>
<evidence type="ECO:0000259" key="1">
    <source>
        <dbReference type="Pfam" id="PF06985"/>
    </source>
</evidence>
<feature type="domain" description="Heterokaryon incompatibility" evidence="1">
    <location>
        <begin position="51"/>
        <end position="106"/>
    </location>
</feature>
<dbReference type="PANTHER" id="PTHR33112:SF16">
    <property type="entry name" value="HETEROKARYON INCOMPATIBILITY DOMAIN-CONTAINING PROTEIN"/>
    <property type="match status" value="1"/>
</dbReference>
<dbReference type="EMBL" id="ML976002">
    <property type="protein sequence ID" value="KAF1946557.1"/>
    <property type="molecule type" value="Genomic_DNA"/>
</dbReference>
<dbReference type="Pfam" id="PF06985">
    <property type="entry name" value="HET"/>
    <property type="match status" value="1"/>
</dbReference>
<dbReference type="OrthoDB" id="2958217at2759"/>